<protein>
    <recommendedName>
        <fullName evidence="3">Zinc finger Ogr/Delta-type domain-containing protein</fullName>
    </recommendedName>
</protein>
<sequence>MNIQTQIPCPDCGTPIPVDGAMLLTGTRFSCPNPQCHCAIALNSNDRQVVANAFEQFSYLRERAQHMASGH</sequence>
<evidence type="ECO:0000313" key="2">
    <source>
        <dbReference type="Proteomes" id="UP001520878"/>
    </source>
</evidence>
<dbReference type="Proteomes" id="UP001520878">
    <property type="component" value="Unassembled WGS sequence"/>
</dbReference>
<gene>
    <name evidence="1" type="ORF">LJ739_07675</name>
</gene>
<name>A0ABS8G6J4_9ALTE</name>
<dbReference type="EMBL" id="JAJEWP010000001">
    <property type="protein sequence ID" value="MCC2616114.1"/>
    <property type="molecule type" value="Genomic_DNA"/>
</dbReference>
<dbReference type="RefSeq" id="WP_229158795.1">
    <property type="nucleotide sequence ID" value="NZ_JAJEWP010000001.1"/>
</dbReference>
<accession>A0ABS8G6J4</accession>
<proteinExistence type="predicted"/>
<organism evidence="1 2">
    <name type="scientific">Fluctibacter halophilus</name>
    <dbReference type="NCBI Taxonomy" id="226011"/>
    <lineage>
        <taxon>Bacteria</taxon>
        <taxon>Pseudomonadati</taxon>
        <taxon>Pseudomonadota</taxon>
        <taxon>Gammaproteobacteria</taxon>
        <taxon>Alteromonadales</taxon>
        <taxon>Alteromonadaceae</taxon>
        <taxon>Fluctibacter</taxon>
    </lineage>
</organism>
<evidence type="ECO:0008006" key="3">
    <source>
        <dbReference type="Google" id="ProtNLM"/>
    </source>
</evidence>
<keyword evidence="2" id="KW-1185">Reference proteome</keyword>
<evidence type="ECO:0000313" key="1">
    <source>
        <dbReference type="EMBL" id="MCC2616114.1"/>
    </source>
</evidence>
<reference evidence="1 2" key="1">
    <citation type="submission" date="2021-10" db="EMBL/GenBank/DDBJ databases">
        <title>Draft genome of Aestuariibacter halophilus JC2043.</title>
        <authorList>
            <person name="Emsley S.A."/>
            <person name="Pfannmuller K.M."/>
            <person name="Ushijima B."/>
            <person name="Saw J.H."/>
            <person name="Videau P."/>
        </authorList>
    </citation>
    <scope>NUCLEOTIDE SEQUENCE [LARGE SCALE GENOMIC DNA]</scope>
    <source>
        <strain evidence="1 2">JC2043</strain>
    </source>
</reference>
<comment type="caution">
    <text evidence="1">The sequence shown here is derived from an EMBL/GenBank/DDBJ whole genome shotgun (WGS) entry which is preliminary data.</text>
</comment>